<dbReference type="SUPFAM" id="SSF111337">
    <property type="entry name" value="QueA-like"/>
    <property type="match status" value="1"/>
</dbReference>
<dbReference type="EC" id="2.4.99.17" evidence="5"/>
<dbReference type="Pfam" id="PF02547">
    <property type="entry name" value="Queuosine_synth"/>
    <property type="match status" value="1"/>
</dbReference>
<dbReference type="NCBIfam" id="TIGR00113">
    <property type="entry name" value="queA"/>
    <property type="match status" value="1"/>
</dbReference>
<dbReference type="InterPro" id="IPR042118">
    <property type="entry name" value="QueA_dom1"/>
</dbReference>
<evidence type="ECO:0000313" key="7">
    <source>
        <dbReference type="Proteomes" id="UP001159257"/>
    </source>
</evidence>
<proteinExistence type="inferred from homology"/>
<gene>
    <name evidence="5" type="primary">queA</name>
    <name evidence="6" type="ORF">SAMN04487964_109130</name>
</gene>
<dbReference type="PANTHER" id="PTHR30307">
    <property type="entry name" value="S-ADENOSYLMETHIONINE:TRNA RIBOSYLTRANSFERASE-ISOMERASE"/>
    <property type="match status" value="1"/>
</dbReference>
<comment type="subunit">
    <text evidence="5">Monomer.</text>
</comment>
<keyword evidence="2 5" id="KW-0808">Transferase</keyword>
<dbReference type="NCBIfam" id="NF001140">
    <property type="entry name" value="PRK00147.1"/>
    <property type="match status" value="1"/>
</dbReference>
<dbReference type="InterPro" id="IPR003699">
    <property type="entry name" value="QueA"/>
</dbReference>
<comment type="function">
    <text evidence="5">Transfers and isomerizes the ribose moiety from AdoMet to the 7-aminomethyl group of 7-deazaguanine (preQ1-tRNA) to give epoxyqueuosine (oQ-tRNA).</text>
</comment>
<keyword evidence="7" id="KW-1185">Reference proteome</keyword>
<name>A0ABY1S1T8_9GAMM</name>
<dbReference type="InterPro" id="IPR042119">
    <property type="entry name" value="QueA_dom2"/>
</dbReference>
<comment type="catalytic activity">
    <reaction evidence="5">
        <text>7-aminomethyl-7-carbaguanosine(34) in tRNA + S-adenosyl-L-methionine = epoxyqueuosine(34) in tRNA + adenine + L-methionine + 2 H(+)</text>
        <dbReference type="Rhea" id="RHEA:32155"/>
        <dbReference type="Rhea" id="RHEA-COMP:10342"/>
        <dbReference type="Rhea" id="RHEA-COMP:18582"/>
        <dbReference type="ChEBI" id="CHEBI:15378"/>
        <dbReference type="ChEBI" id="CHEBI:16708"/>
        <dbReference type="ChEBI" id="CHEBI:57844"/>
        <dbReference type="ChEBI" id="CHEBI:59789"/>
        <dbReference type="ChEBI" id="CHEBI:82833"/>
        <dbReference type="ChEBI" id="CHEBI:194443"/>
        <dbReference type="EC" id="2.4.99.17"/>
    </reaction>
</comment>
<keyword evidence="3 5" id="KW-0949">S-adenosyl-L-methionine</keyword>
<evidence type="ECO:0000256" key="1">
    <source>
        <dbReference type="ARBA" id="ARBA00022490"/>
    </source>
</evidence>
<sequence length="368" mass="41197">MLRSGRIRPFQQVSSLSPMQVKDFYFELPEELIARYPLEQRSASRLLCVDGNTGERAHRQFSDLPSLLQPGDLLVFNDTRVIPARLFGQKASGGKIEMLIERVTSDSEALAHIRSSRAPKPGAKLELEGGLEAEVTGRQENLFQVRFTNLDGHLVSALEEHGHMPLPPYMKREDQLSDRERYQTVYNRKPGAVAAPTAGLHFDQPLLEQLKAMGVEQAFVTLHVGAGTFQPVKVDNIQDHHMHAEYIEVSEETCAAVKAAQARGNRVIAVGTTSVRCLETASQSGEIQPFYGDTDIFIYPGYRYRTVEALITNFHLPESTLLMLVSAFSGHKAMMDAYAEAVAERYRFFSYGDAMFLTRREATDEESP</sequence>
<reference evidence="6 7" key="1">
    <citation type="submission" date="2017-05" db="EMBL/GenBank/DDBJ databases">
        <authorList>
            <person name="Varghese N."/>
            <person name="Submissions S."/>
        </authorList>
    </citation>
    <scope>NUCLEOTIDE SEQUENCE [LARGE SCALE GENOMIC DNA]</scope>
    <source>
        <strain evidence="6 7">CGMCC 1.7287</strain>
    </source>
</reference>
<dbReference type="Gene3D" id="2.40.10.240">
    <property type="entry name" value="QueA-like"/>
    <property type="match status" value="1"/>
</dbReference>
<accession>A0ABY1S1T8</accession>
<protein>
    <recommendedName>
        <fullName evidence="5">S-adenosylmethionine:tRNA ribosyltransferase-isomerase</fullName>
        <ecNumber evidence="5">2.4.99.17</ecNumber>
    </recommendedName>
    <alternativeName>
        <fullName evidence="5">Queuosine biosynthesis protein QueA</fullName>
    </alternativeName>
</protein>
<keyword evidence="1 5" id="KW-0963">Cytoplasm</keyword>
<keyword evidence="4 5" id="KW-0671">Queuosine biosynthesis</keyword>
<comment type="similarity">
    <text evidence="5">Belongs to the QueA family.</text>
</comment>
<evidence type="ECO:0000256" key="4">
    <source>
        <dbReference type="ARBA" id="ARBA00022785"/>
    </source>
</evidence>
<evidence type="ECO:0000256" key="5">
    <source>
        <dbReference type="HAMAP-Rule" id="MF_00113"/>
    </source>
</evidence>
<dbReference type="HAMAP" id="MF_00113">
    <property type="entry name" value="QueA"/>
    <property type="match status" value="1"/>
</dbReference>
<comment type="pathway">
    <text evidence="5">tRNA modification; tRNA-queuosine biosynthesis.</text>
</comment>
<dbReference type="Gene3D" id="3.40.1780.10">
    <property type="entry name" value="QueA-like"/>
    <property type="match status" value="1"/>
</dbReference>
<dbReference type="PANTHER" id="PTHR30307:SF0">
    <property type="entry name" value="S-ADENOSYLMETHIONINE:TRNA RIBOSYLTRANSFERASE-ISOMERASE"/>
    <property type="match status" value="1"/>
</dbReference>
<dbReference type="EMBL" id="FXWV01000009">
    <property type="protein sequence ID" value="SMR75459.1"/>
    <property type="molecule type" value="Genomic_DNA"/>
</dbReference>
<comment type="caution">
    <text evidence="6">The sequence shown here is derived from an EMBL/GenBank/DDBJ whole genome shotgun (WGS) entry which is preliminary data.</text>
</comment>
<evidence type="ECO:0000256" key="3">
    <source>
        <dbReference type="ARBA" id="ARBA00022691"/>
    </source>
</evidence>
<dbReference type="Proteomes" id="UP001159257">
    <property type="component" value="Unassembled WGS sequence"/>
</dbReference>
<evidence type="ECO:0000256" key="2">
    <source>
        <dbReference type="ARBA" id="ARBA00022679"/>
    </source>
</evidence>
<dbReference type="InterPro" id="IPR036100">
    <property type="entry name" value="QueA_sf"/>
</dbReference>
<evidence type="ECO:0000313" key="6">
    <source>
        <dbReference type="EMBL" id="SMR75459.1"/>
    </source>
</evidence>
<comment type="subcellular location">
    <subcellularLocation>
        <location evidence="5">Cytoplasm</location>
    </subcellularLocation>
</comment>
<organism evidence="6 7">
    <name type="scientific">Marinobacterium sediminicola</name>
    <dbReference type="NCBI Taxonomy" id="518898"/>
    <lineage>
        <taxon>Bacteria</taxon>
        <taxon>Pseudomonadati</taxon>
        <taxon>Pseudomonadota</taxon>
        <taxon>Gammaproteobacteria</taxon>
        <taxon>Oceanospirillales</taxon>
        <taxon>Oceanospirillaceae</taxon>
        <taxon>Marinobacterium</taxon>
    </lineage>
</organism>